<dbReference type="OrthoDB" id="3182478at2759"/>
<organism evidence="2 3">
    <name type="scientific">Neolentinus lepideus HHB14362 ss-1</name>
    <dbReference type="NCBI Taxonomy" id="1314782"/>
    <lineage>
        <taxon>Eukaryota</taxon>
        <taxon>Fungi</taxon>
        <taxon>Dikarya</taxon>
        <taxon>Basidiomycota</taxon>
        <taxon>Agaricomycotina</taxon>
        <taxon>Agaricomycetes</taxon>
        <taxon>Gloeophyllales</taxon>
        <taxon>Gloeophyllaceae</taxon>
        <taxon>Neolentinus</taxon>
    </lineage>
</organism>
<reference evidence="2 3" key="1">
    <citation type="journal article" date="2016" name="Mol. Biol. Evol.">
        <title>Comparative Genomics of Early-Diverging Mushroom-Forming Fungi Provides Insights into the Origins of Lignocellulose Decay Capabilities.</title>
        <authorList>
            <person name="Nagy L.G."/>
            <person name="Riley R."/>
            <person name="Tritt A."/>
            <person name="Adam C."/>
            <person name="Daum C."/>
            <person name="Floudas D."/>
            <person name="Sun H."/>
            <person name="Yadav J.S."/>
            <person name="Pangilinan J."/>
            <person name="Larsson K.H."/>
            <person name="Matsuura K."/>
            <person name="Barry K."/>
            <person name="Labutti K."/>
            <person name="Kuo R."/>
            <person name="Ohm R.A."/>
            <person name="Bhattacharya S.S."/>
            <person name="Shirouzu T."/>
            <person name="Yoshinaga Y."/>
            <person name="Martin F.M."/>
            <person name="Grigoriev I.V."/>
            <person name="Hibbett D.S."/>
        </authorList>
    </citation>
    <scope>NUCLEOTIDE SEQUENCE [LARGE SCALE GENOMIC DNA]</scope>
    <source>
        <strain evidence="2 3">HHB14362 ss-1</strain>
    </source>
</reference>
<evidence type="ECO:0000313" key="3">
    <source>
        <dbReference type="Proteomes" id="UP000076761"/>
    </source>
</evidence>
<proteinExistence type="predicted"/>
<protein>
    <submittedName>
        <fullName evidence="2">Uncharacterized protein</fullName>
    </submittedName>
</protein>
<sequence length="79" mass="9167">MIRREPTRIVMNDSDVQDIRDVLAKKRALTGNDNTKTTSRKSHRNSTKGAPELHLAYAYALDIQRQRQNMTRDQRLGLM</sequence>
<dbReference type="EMBL" id="KV425565">
    <property type="protein sequence ID" value="KZT26686.1"/>
    <property type="molecule type" value="Genomic_DNA"/>
</dbReference>
<evidence type="ECO:0000256" key="1">
    <source>
        <dbReference type="SAM" id="MobiDB-lite"/>
    </source>
</evidence>
<dbReference type="AlphaFoldDB" id="A0A165THS8"/>
<gene>
    <name evidence="2" type="ORF">NEOLEDRAFT_1131681</name>
</gene>
<name>A0A165THS8_9AGAM</name>
<accession>A0A165THS8</accession>
<dbReference type="Proteomes" id="UP000076761">
    <property type="component" value="Unassembled WGS sequence"/>
</dbReference>
<evidence type="ECO:0000313" key="2">
    <source>
        <dbReference type="EMBL" id="KZT26686.1"/>
    </source>
</evidence>
<dbReference type="InParanoid" id="A0A165THS8"/>
<feature type="region of interest" description="Disordered" evidence="1">
    <location>
        <begin position="27"/>
        <end position="49"/>
    </location>
</feature>
<keyword evidence="3" id="KW-1185">Reference proteome</keyword>